<name>A0A317Y0V6_MAIZE</name>
<gene>
    <name evidence="1" type="ORF">Zm00014a_016179</name>
</gene>
<reference evidence="1" key="1">
    <citation type="journal article" date="2018" name="Nat. Genet.">
        <title>Extensive intraspecific gene order and gene structural variations between Mo17 and other maize genomes.</title>
        <authorList>
            <person name="Sun S."/>
            <person name="Zhou Y."/>
            <person name="Chen J."/>
            <person name="Shi J."/>
            <person name="Zhao H."/>
            <person name="Zhao H."/>
            <person name="Song W."/>
            <person name="Zhang M."/>
            <person name="Cui Y."/>
            <person name="Dong X."/>
            <person name="Liu H."/>
            <person name="Ma X."/>
            <person name="Jiao Y."/>
            <person name="Wang B."/>
            <person name="Wei X."/>
            <person name="Stein J.C."/>
            <person name="Glaubitz J.C."/>
            <person name="Lu F."/>
            <person name="Yu G."/>
            <person name="Liang C."/>
            <person name="Fengler K."/>
            <person name="Li B."/>
            <person name="Rafalski A."/>
            <person name="Schnable P.S."/>
            <person name="Ware D.H."/>
            <person name="Buckler E.S."/>
            <person name="Lai J."/>
        </authorList>
    </citation>
    <scope>NUCLEOTIDE SEQUENCE [LARGE SCALE GENOMIC DNA]</scope>
    <source>
        <tissue evidence="1">Seedling</tissue>
    </source>
</reference>
<protein>
    <recommendedName>
        <fullName evidence="2">Endonuclease/exonuclease/phosphatase domain-containing protein</fullName>
    </recommendedName>
</protein>
<dbReference type="EMBL" id="NCVQ01000001">
    <property type="protein sequence ID" value="PWZ52125.1"/>
    <property type="molecule type" value="Genomic_DNA"/>
</dbReference>
<comment type="caution">
    <text evidence="1">The sequence shown here is derived from an EMBL/GenBank/DDBJ whole genome shotgun (WGS) entry which is preliminary data.</text>
</comment>
<dbReference type="Gene3D" id="3.60.10.10">
    <property type="entry name" value="Endonuclease/exonuclease/phosphatase"/>
    <property type="match status" value="1"/>
</dbReference>
<evidence type="ECO:0008006" key="2">
    <source>
        <dbReference type="Google" id="ProtNLM"/>
    </source>
</evidence>
<dbReference type="PANTHER" id="PTHR33710">
    <property type="entry name" value="BNAC02G09200D PROTEIN"/>
    <property type="match status" value="1"/>
</dbReference>
<sequence>MAVYGPAQDEFKSAFLAQLVRSCQDNSWPTLIGGDFNILRNSKEKNNNRYSERWPFLFNAVIDSFDLREIELTGRRFTWANSLPCQTLEKLDRVLMTTEWEFKFPLVTVQALDRGVLDHTPLLLDTGTQAFLGKPRQFKFELSWFNQEDFFDKVVHCWNRPTKGKNSVQHWNHKLGALRKMLRGWASNASGEYKTKKGQLQAIITDLDTSAEDRILTEAEQNQLKQARYQLSSLLRDEEIRFYQRAKVKYILLGDNNSRYFHMVANGKYRKKESSLWIMKMG</sequence>
<proteinExistence type="predicted"/>
<dbReference type="SUPFAM" id="SSF56219">
    <property type="entry name" value="DNase I-like"/>
    <property type="match status" value="1"/>
</dbReference>
<evidence type="ECO:0000313" key="1">
    <source>
        <dbReference type="EMBL" id="PWZ52125.1"/>
    </source>
</evidence>
<organism evidence="1">
    <name type="scientific">Zea mays</name>
    <name type="common">Maize</name>
    <dbReference type="NCBI Taxonomy" id="4577"/>
    <lineage>
        <taxon>Eukaryota</taxon>
        <taxon>Viridiplantae</taxon>
        <taxon>Streptophyta</taxon>
        <taxon>Embryophyta</taxon>
        <taxon>Tracheophyta</taxon>
        <taxon>Spermatophyta</taxon>
        <taxon>Magnoliopsida</taxon>
        <taxon>Liliopsida</taxon>
        <taxon>Poales</taxon>
        <taxon>Poaceae</taxon>
        <taxon>PACMAD clade</taxon>
        <taxon>Panicoideae</taxon>
        <taxon>Andropogonodae</taxon>
        <taxon>Andropogoneae</taxon>
        <taxon>Tripsacinae</taxon>
        <taxon>Zea</taxon>
    </lineage>
</organism>
<dbReference type="InterPro" id="IPR036691">
    <property type="entry name" value="Endo/exonu/phosph_ase_sf"/>
</dbReference>
<dbReference type="Proteomes" id="UP000251960">
    <property type="component" value="Chromosome 1"/>
</dbReference>
<dbReference type="PANTHER" id="PTHR33710:SF72">
    <property type="entry name" value="OS04G0204200 PROTEIN"/>
    <property type="match status" value="1"/>
</dbReference>
<accession>A0A317Y0V6</accession>
<dbReference type="AlphaFoldDB" id="A0A317Y0V6"/>